<evidence type="ECO:0000313" key="1">
    <source>
        <dbReference type="EMBL" id="EGK71895.1"/>
    </source>
</evidence>
<comment type="caution">
    <text evidence="1">The sequence shown here is derived from an EMBL/GenBank/DDBJ whole genome shotgun (WGS) entry which is preliminary data.</text>
</comment>
<dbReference type="STRING" id="1000565.METUNv1_01673"/>
<name>F5RC32_METUF</name>
<proteinExistence type="predicted"/>
<protein>
    <submittedName>
        <fullName evidence="1">Phage tail fibre protein</fullName>
    </submittedName>
</protein>
<gene>
    <name evidence="1" type="ORF">METUNv1_01673</name>
</gene>
<accession>F5RC32</accession>
<dbReference type="Proteomes" id="UP000005019">
    <property type="component" value="Unassembled WGS sequence"/>
</dbReference>
<sequence>MLSRADKLHAERCERSVQRHMDTVAQSWSYDDMRAACTYADEPAVPQFQAEGAALRAWRSLCWAACYQMLNQTIAAGTPRPSVEEVIAALPPVPSRPEVS</sequence>
<reference evidence="1 2" key="1">
    <citation type="journal article" date="2011" name="J. Bacteriol.">
        <title>Genome sequence of Methyloversatilis universalis FAM5T, a methylotrophic representative of the order Rhodocyclales.</title>
        <authorList>
            <person name="Kittichotirat W."/>
            <person name="Good N.M."/>
            <person name="Hall R."/>
            <person name="Bringel F."/>
            <person name="Lajus A."/>
            <person name="Medigue C."/>
            <person name="Smalley N.E."/>
            <person name="Beck D."/>
            <person name="Bumgarner R."/>
            <person name="Vuilleumier S."/>
            <person name="Kalyuzhnaya M.G."/>
        </authorList>
    </citation>
    <scope>NUCLEOTIDE SEQUENCE [LARGE SCALE GENOMIC DNA]</scope>
    <source>
        <strain evidence="2">ATCC BAA-1314 / JCM 13912 / FAM5</strain>
    </source>
</reference>
<organism evidence="1 2">
    <name type="scientific">Methyloversatilis universalis (strain ATCC BAA-1314 / DSM 25237 / JCM 13912 / CCUG 52030 / FAM5)</name>
    <dbReference type="NCBI Taxonomy" id="1000565"/>
    <lineage>
        <taxon>Bacteria</taxon>
        <taxon>Pseudomonadati</taxon>
        <taxon>Pseudomonadota</taxon>
        <taxon>Betaproteobacteria</taxon>
        <taxon>Nitrosomonadales</taxon>
        <taxon>Sterolibacteriaceae</taxon>
        <taxon>Methyloversatilis</taxon>
    </lineage>
</organism>
<dbReference type="eggNOG" id="ENOG5033AY0">
    <property type="taxonomic scope" value="Bacteria"/>
</dbReference>
<dbReference type="EMBL" id="AFHG01000044">
    <property type="protein sequence ID" value="EGK71895.1"/>
    <property type="molecule type" value="Genomic_DNA"/>
</dbReference>
<dbReference type="AlphaFoldDB" id="F5RC32"/>
<keyword evidence="2" id="KW-1185">Reference proteome</keyword>
<evidence type="ECO:0000313" key="2">
    <source>
        <dbReference type="Proteomes" id="UP000005019"/>
    </source>
</evidence>